<gene>
    <name evidence="4" type="ORF">ACFSF0_00305</name>
</gene>
<evidence type="ECO:0000256" key="1">
    <source>
        <dbReference type="SAM" id="SignalP"/>
    </source>
</evidence>
<feature type="chain" id="PRO_5046087062" evidence="1">
    <location>
        <begin position="41"/>
        <end position="520"/>
    </location>
</feature>
<organism evidence="4 5">
    <name type="scientific">Ottowia flava</name>
    <dbReference type="NCBI Taxonomy" id="2675430"/>
    <lineage>
        <taxon>Bacteria</taxon>
        <taxon>Pseudomonadati</taxon>
        <taxon>Pseudomonadota</taxon>
        <taxon>Betaproteobacteria</taxon>
        <taxon>Burkholderiales</taxon>
        <taxon>Comamonadaceae</taxon>
        <taxon>Ottowia</taxon>
    </lineage>
</organism>
<dbReference type="Pfam" id="PF00144">
    <property type="entry name" value="Beta-lactamase"/>
    <property type="match status" value="1"/>
</dbReference>
<dbReference type="PANTHER" id="PTHR46825:SF15">
    <property type="entry name" value="BETA-LACTAMASE-RELATED DOMAIN-CONTAINING PROTEIN"/>
    <property type="match status" value="1"/>
</dbReference>
<accession>A0ABW4KMR7</accession>
<dbReference type="Pfam" id="PF11954">
    <property type="entry name" value="DUF3471"/>
    <property type="match status" value="1"/>
</dbReference>
<dbReference type="Proteomes" id="UP001597304">
    <property type="component" value="Unassembled WGS sequence"/>
</dbReference>
<feature type="domain" description="Peptidase S12 Pab87-related C-terminal" evidence="3">
    <location>
        <begin position="424"/>
        <end position="482"/>
    </location>
</feature>
<comment type="caution">
    <text evidence="4">The sequence shown here is derived from an EMBL/GenBank/DDBJ whole genome shotgun (WGS) entry which is preliminary data.</text>
</comment>
<dbReference type="Gene3D" id="2.40.128.600">
    <property type="match status" value="1"/>
</dbReference>
<evidence type="ECO:0000259" key="2">
    <source>
        <dbReference type="Pfam" id="PF00144"/>
    </source>
</evidence>
<evidence type="ECO:0000259" key="3">
    <source>
        <dbReference type="Pfam" id="PF11954"/>
    </source>
</evidence>
<feature type="signal peptide" evidence="1">
    <location>
        <begin position="1"/>
        <end position="40"/>
    </location>
</feature>
<evidence type="ECO:0000313" key="5">
    <source>
        <dbReference type="Proteomes" id="UP001597304"/>
    </source>
</evidence>
<sequence length="520" mass="54946">MTIHFALQRSALTRRQMMARTGALGAAGAALVGLSGQARAAAPAPSLDPARLQAALAALPDLVRRLQRTTSVPGIAMAVVHGGRTVFADGFGVRRVGGPGRVDADTVFQLASVSKPLGATVVAREVGEGRVAWDTPMRELLPWFALSDAASTAALTVGDLYAHRSGLPDHAGDNLELLGYDQREAMTRLRYVPVKPLRSAYGYTNLGLTAAAIGVAGASSTDWATLSQRAIYGPLGMTRTTSRFAEFMRTPNRAQGHIKGPGGWRPVPMRNADVQAAAGGASSSANDMARWLTMLLAQGRWQDRPLVGSAALQAALSPQAPGGHYGFGFNIGGQTAGGVPFFDHSGAFETGAGTVIRLVPQLDLGVVVLSNALPIGVVESLCSQFIDLAEMGEVSQDWWGRYSAALRSMLGPSGQLVGLPMPTHPAPAQPLARYAGRYANDFLGPVQVRAGGRALHLTLGPRRVTQELHHWTDDDFVFAAPDGFAMEGSLSLARFDLQAGTLWLELYDPEGCGLVQRAQR</sequence>
<dbReference type="InterPro" id="IPR012338">
    <property type="entry name" value="Beta-lactam/transpept-like"/>
</dbReference>
<dbReference type="RefSeq" id="WP_147914376.1">
    <property type="nucleotide sequence ID" value="NZ_JBHUEJ010000002.1"/>
</dbReference>
<feature type="domain" description="Beta-lactamase-related" evidence="2">
    <location>
        <begin position="61"/>
        <end position="374"/>
    </location>
</feature>
<dbReference type="SUPFAM" id="SSF56601">
    <property type="entry name" value="beta-lactamase/transpeptidase-like"/>
    <property type="match status" value="1"/>
</dbReference>
<dbReference type="Gene3D" id="3.40.710.10">
    <property type="entry name" value="DD-peptidase/beta-lactamase superfamily"/>
    <property type="match status" value="1"/>
</dbReference>
<dbReference type="PROSITE" id="PS51318">
    <property type="entry name" value="TAT"/>
    <property type="match status" value="1"/>
</dbReference>
<dbReference type="InterPro" id="IPR001466">
    <property type="entry name" value="Beta-lactam-related"/>
</dbReference>
<dbReference type="EMBL" id="JBHUEJ010000002">
    <property type="protein sequence ID" value="MFD1709039.1"/>
    <property type="molecule type" value="Genomic_DNA"/>
</dbReference>
<dbReference type="PANTHER" id="PTHR46825">
    <property type="entry name" value="D-ALANYL-D-ALANINE-CARBOXYPEPTIDASE/ENDOPEPTIDASE AMPH"/>
    <property type="match status" value="1"/>
</dbReference>
<keyword evidence="1" id="KW-0732">Signal</keyword>
<name>A0ABW4KMR7_9BURK</name>
<evidence type="ECO:0000313" key="4">
    <source>
        <dbReference type="EMBL" id="MFD1709039.1"/>
    </source>
</evidence>
<reference evidence="5" key="1">
    <citation type="journal article" date="2019" name="Int. J. Syst. Evol. Microbiol.">
        <title>The Global Catalogue of Microorganisms (GCM) 10K type strain sequencing project: providing services to taxonomists for standard genome sequencing and annotation.</title>
        <authorList>
            <consortium name="The Broad Institute Genomics Platform"/>
            <consortium name="The Broad Institute Genome Sequencing Center for Infectious Disease"/>
            <person name="Wu L."/>
            <person name="Ma J."/>
        </authorList>
    </citation>
    <scope>NUCLEOTIDE SEQUENCE [LARGE SCALE GENOMIC DNA]</scope>
    <source>
        <strain evidence="5">LMG 29247</strain>
    </source>
</reference>
<dbReference type="InterPro" id="IPR050491">
    <property type="entry name" value="AmpC-like"/>
</dbReference>
<dbReference type="InterPro" id="IPR006311">
    <property type="entry name" value="TAT_signal"/>
</dbReference>
<proteinExistence type="predicted"/>
<dbReference type="GO" id="GO:0016787">
    <property type="term" value="F:hydrolase activity"/>
    <property type="evidence" value="ECO:0007669"/>
    <property type="project" value="UniProtKB-KW"/>
</dbReference>
<keyword evidence="5" id="KW-1185">Reference proteome</keyword>
<keyword evidence="4" id="KW-0378">Hydrolase</keyword>
<dbReference type="InterPro" id="IPR021860">
    <property type="entry name" value="Peptidase_S12_Pab87-rel_C"/>
</dbReference>
<protein>
    <submittedName>
        <fullName evidence="4">Serine hydrolase</fullName>
    </submittedName>
</protein>